<name>A0A0G1ICA2_9BACT</name>
<dbReference type="SUPFAM" id="SSF48295">
    <property type="entry name" value="TrpR-like"/>
    <property type="match status" value="1"/>
</dbReference>
<dbReference type="GO" id="GO:0043565">
    <property type="term" value="F:sequence-specific DNA binding"/>
    <property type="evidence" value="ECO:0007669"/>
    <property type="project" value="InterPro"/>
</dbReference>
<reference evidence="1 2" key="1">
    <citation type="journal article" date="2015" name="Nature">
        <title>rRNA introns, odd ribosomes, and small enigmatic genomes across a large radiation of phyla.</title>
        <authorList>
            <person name="Brown C.T."/>
            <person name="Hug L.A."/>
            <person name="Thomas B.C."/>
            <person name="Sharon I."/>
            <person name="Castelle C.J."/>
            <person name="Singh A."/>
            <person name="Wilkins M.J."/>
            <person name="Williams K.H."/>
            <person name="Banfield J.F."/>
        </authorList>
    </citation>
    <scope>NUCLEOTIDE SEQUENCE [LARGE SCALE GENOMIC DNA]</scope>
</reference>
<evidence type="ECO:0008006" key="3">
    <source>
        <dbReference type="Google" id="ProtNLM"/>
    </source>
</evidence>
<dbReference type="InterPro" id="IPR038116">
    <property type="entry name" value="TrpR-like_sf"/>
</dbReference>
<dbReference type="InterPro" id="IPR010921">
    <property type="entry name" value="Trp_repressor/repl_initiator"/>
</dbReference>
<dbReference type="Gene3D" id="1.10.1270.10">
    <property type="entry name" value="TrpR-like"/>
    <property type="match status" value="1"/>
</dbReference>
<organism evidence="1 2">
    <name type="scientific">Candidatus Giovannonibacteria bacterium GW2011_GWB1_44_23</name>
    <dbReference type="NCBI Taxonomy" id="1618652"/>
    <lineage>
        <taxon>Bacteria</taxon>
        <taxon>Candidatus Giovannoniibacteriota</taxon>
    </lineage>
</organism>
<comment type="caution">
    <text evidence="1">The sequence shown here is derived from an EMBL/GenBank/DDBJ whole genome shotgun (WGS) entry which is preliminary data.</text>
</comment>
<dbReference type="Pfam" id="PF01371">
    <property type="entry name" value="Trp_repressor"/>
    <property type="match status" value="1"/>
</dbReference>
<accession>A0A0G1ICA2</accession>
<protein>
    <recommendedName>
        <fullName evidence="3">TrpR like protein, YerC/YecD</fullName>
    </recommendedName>
</protein>
<evidence type="ECO:0000313" key="2">
    <source>
        <dbReference type="Proteomes" id="UP000033977"/>
    </source>
</evidence>
<evidence type="ECO:0000313" key="1">
    <source>
        <dbReference type="EMBL" id="KKT56850.1"/>
    </source>
</evidence>
<dbReference type="AlphaFoldDB" id="A0A0G1ICA2"/>
<dbReference type="Proteomes" id="UP000033977">
    <property type="component" value="Unassembled WGS sequence"/>
</dbReference>
<sequence length="125" mass="14456">MPHVSRKKLKKKVFIKIGEKLSDTVAKANSAREVRWIFKELITPTECVMLAKRLAIILMLEKGHSFNTIQRTLKVTPQTIVRFWKITKQSLHKSVIKEISASKTKGDFWQELEKLILLGMSPRGR</sequence>
<proteinExistence type="predicted"/>
<dbReference type="EMBL" id="LCIN01000013">
    <property type="protein sequence ID" value="KKT56850.1"/>
    <property type="molecule type" value="Genomic_DNA"/>
</dbReference>
<dbReference type="GO" id="GO:0003700">
    <property type="term" value="F:DNA-binding transcription factor activity"/>
    <property type="evidence" value="ECO:0007669"/>
    <property type="project" value="InterPro"/>
</dbReference>
<gene>
    <name evidence="1" type="ORF">UW49_C0013G0013</name>
</gene>
<dbReference type="InterPro" id="IPR000831">
    <property type="entry name" value="Trp_repress"/>
</dbReference>